<evidence type="ECO:0000313" key="1">
    <source>
        <dbReference type="EMBL" id="PQA71667.1"/>
    </source>
</evidence>
<gene>
    <name evidence="1" type="ORF">C3731_20470</name>
</gene>
<organism evidence="1 2">
    <name type="scientific">Brucella oryzae</name>
    <dbReference type="NCBI Taxonomy" id="335286"/>
    <lineage>
        <taxon>Bacteria</taxon>
        <taxon>Pseudomonadati</taxon>
        <taxon>Pseudomonadota</taxon>
        <taxon>Alphaproteobacteria</taxon>
        <taxon>Hyphomicrobiales</taxon>
        <taxon>Brucellaceae</taxon>
        <taxon>Brucella/Ochrobactrum group</taxon>
        <taxon>Brucella</taxon>
    </lineage>
</organism>
<dbReference type="OrthoDB" id="8457032at2"/>
<dbReference type="EMBL" id="PTRC01000051">
    <property type="protein sequence ID" value="PQA71667.1"/>
    <property type="molecule type" value="Genomic_DNA"/>
</dbReference>
<protein>
    <submittedName>
        <fullName evidence="1">Uncharacterized protein</fullName>
    </submittedName>
</protein>
<name>A0A2S7IUH3_9HYPH</name>
<accession>A0A2S7IUH3</accession>
<dbReference type="Proteomes" id="UP000238493">
    <property type="component" value="Unassembled WGS sequence"/>
</dbReference>
<reference evidence="1 2" key="1">
    <citation type="submission" date="2018-02" db="EMBL/GenBank/DDBJ databases">
        <title>Draft genome sequence of Ochrobactrum oryzae found in Brazil.</title>
        <authorList>
            <person name="Cerdeira L."/>
            <person name="Andrade F."/>
            <person name="Zacariotto T."/>
            <person name="Barbosa B."/>
            <person name="Santos S."/>
            <person name="Cassetari V."/>
            <person name="Lincopan N."/>
        </authorList>
    </citation>
    <scope>NUCLEOTIDE SEQUENCE [LARGE SCALE GENOMIC DNA]</scope>
    <source>
        <strain evidence="1 2">OA447</strain>
    </source>
</reference>
<dbReference type="RefSeq" id="WP_104757445.1">
    <property type="nucleotide sequence ID" value="NZ_PTRC01000051.1"/>
</dbReference>
<proteinExistence type="predicted"/>
<comment type="caution">
    <text evidence="1">The sequence shown here is derived from an EMBL/GenBank/DDBJ whole genome shotgun (WGS) entry which is preliminary data.</text>
</comment>
<keyword evidence="2" id="KW-1185">Reference proteome</keyword>
<dbReference type="AlphaFoldDB" id="A0A2S7IUH3"/>
<evidence type="ECO:0000313" key="2">
    <source>
        <dbReference type="Proteomes" id="UP000238493"/>
    </source>
</evidence>
<sequence>MTTIPQEAVKAAAAAIRRAGDTYTEMAQAALTAALPHLPGVGVKKLAWIRPPLSDTLSRCDTDFGTYRTWTHDEANGKWFWSVEGGWNEANGEALNEEAAKAAAQADYSARILSALEPSAARELALEQIRSFNPREEVEAYEFRGDNGDYTPSEAEKVMLEDFAAGLLGRVQDAVFSRTPGGSTNDE</sequence>